<comment type="caution">
    <text evidence="3">The sequence shown here is derived from an EMBL/GenBank/DDBJ whole genome shotgun (WGS) entry which is preliminary data.</text>
</comment>
<evidence type="ECO:0000256" key="1">
    <source>
        <dbReference type="SAM" id="MobiDB-lite"/>
    </source>
</evidence>
<dbReference type="CDD" id="cd09272">
    <property type="entry name" value="RNase_HI_RT_Ty1"/>
    <property type="match status" value="1"/>
</dbReference>
<feature type="region of interest" description="Disordered" evidence="1">
    <location>
        <begin position="189"/>
        <end position="220"/>
    </location>
</feature>
<dbReference type="PANTHER" id="PTHR11439">
    <property type="entry name" value="GAG-POL-RELATED RETROTRANSPOSON"/>
    <property type="match status" value="1"/>
</dbReference>
<reference evidence="3 4" key="1">
    <citation type="journal article" date="2018" name="PLoS Genet.">
        <title>Population sequencing reveals clonal diversity and ancestral inbreeding in the grapevine cultivar Chardonnay.</title>
        <authorList>
            <person name="Roach M.J."/>
            <person name="Johnson D.L."/>
            <person name="Bohlmann J."/>
            <person name="van Vuuren H.J."/>
            <person name="Jones S.J."/>
            <person name="Pretorius I.S."/>
            <person name="Schmidt S.A."/>
            <person name="Borneman A.R."/>
        </authorList>
    </citation>
    <scope>NUCLEOTIDE SEQUENCE [LARGE SCALE GENOMIC DNA]</scope>
    <source>
        <strain evidence="4">cv. Chardonnay</strain>
        <tissue evidence="3">Leaf</tissue>
    </source>
</reference>
<dbReference type="SUPFAM" id="SSF56672">
    <property type="entry name" value="DNA/RNA polymerases"/>
    <property type="match status" value="1"/>
</dbReference>
<evidence type="ECO:0000313" key="3">
    <source>
        <dbReference type="EMBL" id="RVW20566.1"/>
    </source>
</evidence>
<protein>
    <submittedName>
        <fullName evidence="3">Retrovirus-related Pol polyprotein from transposon RE1</fullName>
    </submittedName>
</protein>
<accession>A0A438CCC0</accession>
<dbReference type="Pfam" id="PF07727">
    <property type="entry name" value="RVT_2"/>
    <property type="match status" value="1"/>
</dbReference>
<sequence length="851" mass="96774">MGIEPKLGDPHFEAWDEEDSMIMAWLWNSMIPEISDTCMFLASTKDIWDAIQQTYSKARDAAQVHEVKVKTVAAKQGDKTVTEYANQLKSLWQELDHYTVIKTKCPEDAATLKDFIEQDRVYDFLNTDSSAMMVGSGNNSATYMERVLVSGNGRSSQPKTQNRDYKDNLWCTYCKKTRHTREQCWKLHGKPPSREWRQKGEQPSNNGQAHVTTVQQNEATPQEIDRLNQEEVEKVRSLICNLDKPEGTGSLAYLGKFPFSIGLNVSDITFANSWVIDSADGSLTIVAGIGDVKISPSLMLKNVLHDKDSGGMIGHARERDGLYYLKAPRENSIMEDKDRGDFLFLDLPSLPLSKQSCPTDPFIETLPKLPDQPKLVLPNQPEPVPKNLKSAPENVRLTKCFRGRRQLSLNLCKSKTSTQILRMRKEIRECTNRPLYPLTPFLSFKKFSPSHRAFLVSLNTISIPTTVSEALTNEKWKQTMNVEMETLEKNKTWELVKLPTGKKLVGCKWVYTVKYRANGSIEIYKARLVAKGYTQTYGIDYQETFAPVAKMNTVRVLLSLTANYNWDLQQFDVLYELKQSPRAWFGRFARVMITMGYRSDDKERQVLNQCLAKEFEIKALRRSKYFLGIELAHSKQGIFISQQKYVTDLLKEIGKTACKLASTPIDLNLRLGEAENDATIDKEMYQRLSKGSSSVGNLLSVTISQRDTRSTSRYCTFLGGNLVTWRSKKQNVVARSSAKVEFQAMAQGVCELLWLKIVLEDLRIKWDGPMRLYYDNKSAISIAHNLVQHDRTKHIEIDRHFIKEKLDSGFICTPYVSTHGQLADILTKGLSGSVFQSFVSKLGMVNTYSPA</sequence>
<evidence type="ECO:0000313" key="4">
    <source>
        <dbReference type="Proteomes" id="UP000288805"/>
    </source>
</evidence>
<dbReference type="Proteomes" id="UP000288805">
    <property type="component" value="Unassembled WGS sequence"/>
</dbReference>
<dbReference type="PANTHER" id="PTHR11439:SF440">
    <property type="entry name" value="INTEGRASE CATALYTIC DOMAIN-CONTAINING PROTEIN"/>
    <property type="match status" value="1"/>
</dbReference>
<dbReference type="InterPro" id="IPR043502">
    <property type="entry name" value="DNA/RNA_pol_sf"/>
</dbReference>
<evidence type="ECO:0000259" key="2">
    <source>
        <dbReference type="Pfam" id="PF07727"/>
    </source>
</evidence>
<organism evidence="3 4">
    <name type="scientific">Vitis vinifera</name>
    <name type="common">Grape</name>
    <dbReference type="NCBI Taxonomy" id="29760"/>
    <lineage>
        <taxon>Eukaryota</taxon>
        <taxon>Viridiplantae</taxon>
        <taxon>Streptophyta</taxon>
        <taxon>Embryophyta</taxon>
        <taxon>Tracheophyta</taxon>
        <taxon>Spermatophyta</taxon>
        <taxon>Magnoliopsida</taxon>
        <taxon>eudicotyledons</taxon>
        <taxon>Gunneridae</taxon>
        <taxon>Pentapetalae</taxon>
        <taxon>rosids</taxon>
        <taxon>Vitales</taxon>
        <taxon>Vitaceae</taxon>
        <taxon>Viteae</taxon>
        <taxon>Vitis</taxon>
    </lineage>
</organism>
<feature type="domain" description="Reverse transcriptase Ty1/copia-type" evidence="2">
    <location>
        <begin position="490"/>
        <end position="573"/>
    </location>
</feature>
<dbReference type="AlphaFoldDB" id="A0A438CCC0"/>
<feature type="compositionally biased region" description="Polar residues" evidence="1">
    <location>
        <begin position="201"/>
        <end position="220"/>
    </location>
</feature>
<dbReference type="EMBL" id="QGNW01002355">
    <property type="protein sequence ID" value="RVW20566.1"/>
    <property type="molecule type" value="Genomic_DNA"/>
</dbReference>
<dbReference type="InterPro" id="IPR013103">
    <property type="entry name" value="RVT_2"/>
</dbReference>
<name>A0A438CCC0_VITVI</name>
<gene>
    <name evidence="3" type="primary">RE1_2661</name>
    <name evidence="3" type="ORF">CK203_111762</name>
</gene>
<proteinExistence type="predicted"/>